<accession>A0ABW1Z843</accession>
<dbReference type="PRINTS" id="PR00035">
    <property type="entry name" value="HTHGNTR"/>
</dbReference>
<evidence type="ECO:0000256" key="2">
    <source>
        <dbReference type="ARBA" id="ARBA00023125"/>
    </source>
</evidence>
<evidence type="ECO:0000313" key="5">
    <source>
        <dbReference type="EMBL" id="MFC6645366.1"/>
    </source>
</evidence>
<evidence type="ECO:0000256" key="3">
    <source>
        <dbReference type="ARBA" id="ARBA00023163"/>
    </source>
</evidence>
<dbReference type="PANTHER" id="PTHR44846:SF1">
    <property type="entry name" value="MANNOSYL-D-GLYCERATE TRANSPORT_METABOLISM SYSTEM REPRESSOR MNGR-RELATED"/>
    <property type="match status" value="1"/>
</dbReference>
<gene>
    <name evidence="5" type="ORF">ACFQBQ_07150</name>
</gene>
<protein>
    <submittedName>
        <fullName evidence="5">GntR family transcriptional regulator</fullName>
    </submittedName>
</protein>
<feature type="domain" description="HTH gntR-type" evidence="4">
    <location>
        <begin position="14"/>
        <end position="82"/>
    </location>
</feature>
<dbReference type="InterPro" id="IPR036388">
    <property type="entry name" value="WH-like_DNA-bd_sf"/>
</dbReference>
<dbReference type="PROSITE" id="PS50949">
    <property type="entry name" value="HTH_GNTR"/>
    <property type="match status" value="1"/>
</dbReference>
<sequence>MSELEGAIDKRGFVPLYYQIQQALLEKILSGELREGDLLSSEDELSKQYRVSRMTARQALQGLKDKGYAVSERGRGTFVLKPKLSKSILMLESFTEEIRRKGGKPSSKLLAQKVIPASQELVDQLKLEKQDQSLLHLRRLRLADDLPLAIEETHIPLWRFPGLDQIDFSSSSLYETLRDRYNVGFGWADETVEALSASADQSKLLTIPKRASLLCIYRTLMEQNGTPIEYAVSHYRGDRYRASLRVTLQDAKVLPVP</sequence>
<organism evidence="5 6">
    <name type="scientific">Granulicella cerasi</name>
    <dbReference type="NCBI Taxonomy" id="741063"/>
    <lineage>
        <taxon>Bacteria</taxon>
        <taxon>Pseudomonadati</taxon>
        <taxon>Acidobacteriota</taxon>
        <taxon>Terriglobia</taxon>
        <taxon>Terriglobales</taxon>
        <taxon>Acidobacteriaceae</taxon>
        <taxon>Granulicella</taxon>
    </lineage>
</organism>
<keyword evidence="1" id="KW-0805">Transcription regulation</keyword>
<dbReference type="Gene3D" id="3.40.1410.10">
    <property type="entry name" value="Chorismate lyase-like"/>
    <property type="match status" value="1"/>
</dbReference>
<dbReference type="EMBL" id="JBHSWI010000001">
    <property type="protein sequence ID" value="MFC6645366.1"/>
    <property type="molecule type" value="Genomic_DNA"/>
</dbReference>
<dbReference type="InterPro" id="IPR011663">
    <property type="entry name" value="UTRA"/>
</dbReference>
<dbReference type="Gene3D" id="1.10.10.10">
    <property type="entry name" value="Winged helix-like DNA-binding domain superfamily/Winged helix DNA-binding domain"/>
    <property type="match status" value="1"/>
</dbReference>
<proteinExistence type="predicted"/>
<evidence type="ECO:0000259" key="4">
    <source>
        <dbReference type="PROSITE" id="PS50949"/>
    </source>
</evidence>
<comment type="caution">
    <text evidence="5">The sequence shown here is derived from an EMBL/GenBank/DDBJ whole genome shotgun (WGS) entry which is preliminary data.</text>
</comment>
<evidence type="ECO:0000256" key="1">
    <source>
        <dbReference type="ARBA" id="ARBA00023015"/>
    </source>
</evidence>
<name>A0ABW1Z843_9BACT</name>
<keyword evidence="2" id="KW-0238">DNA-binding</keyword>
<dbReference type="SUPFAM" id="SSF46785">
    <property type="entry name" value="Winged helix' DNA-binding domain"/>
    <property type="match status" value="1"/>
</dbReference>
<dbReference type="CDD" id="cd07377">
    <property type="entry name" value="WHTH_GntR"/>
    <property type="match status" value="1"/>
</dbReference>
<dbReference type="Proteomes" id="UP001596391">
    <property type="component" value="Unassembled WGS sequence"/>
</dbReference>
<dbReference type="InterPro" id="IPR050679">
    <property type="entry name" value="Bact_HTH_transcr_reg"/>
</dbReference>
<dbReference type="PANTHER" id="PTHR44846">
    <property type="entry name" value="MANNOSYL-D-GLYCERATE TRANSPORT/METABOLISM SYSTEM REPRESSOR MNGR-RELATED"/>
    <property type="match status" value="1"/>
</dbReference>
<reference evidence="6" key="1">
    <citation type="journal article" date="2019" name="Int. J. Syst. Evol. Microbiol.">
        <title>The Global Catalogue of Microorganisms (GCM) 10K type strain sequencing project: providing services to taxonomists for standard genome sequencing and annotation.</title>
        <authorList>
            <consortium name="The Broad Institute Genomics Platform"/>
            <consortium name="The Broad Institute Genome Sequencing Center for Infectious Disease"/>
            <person name="Wu L."/>
            <person name="Ma J."/>
        </authorList>
    </citation>
    <scope>NUCLEOTIDE SEQUENCE [LARGE SCALE GENOMIC DNA]</scope>
    <source>
        <strain evidence="6">CGMCC 1.16026</strain>
    </source>
</reference>
<dbReference type="InterPro" id="IPR028978">
    <property type="entry name" value="Chorismate_lyase_/UTRA_dom_sf"/>
</dbReference>
<evidence type="ECO:0000313" key="6">
    <source>
        <dbReference type="Proteomes" id="UP001596391"/>
    </source>
</evidence>
<dbReference type="InterPro" id="IPR000524">
    <property type="entry name" value="Tscrpt_reg_HTH_GntR"/>
</dbReference>
<dbReference type="InterPro" id="IPR036390">
    <property type="entry name" value="WH_DNA-bd_sf"/>
</dbReference>
<dbReference type="RefSeq" id="WP_263371744.1">
    <property type="nucleotide sequence ID" value="NZ_JAGSYD010000003.1"/>
</dbReference>
<keyword evidence="3" id="KW-0804">Transcription</keyword>
<dbReference type="Pfam" id="PF07702">
    <property type="entry name" value="UTRA"/>
    <property type="match status" value="1"/>
</dbReference>
<keyword evidence="6" id="KW-1185">Reference proteome</keyword>
<dbReference type="SMART" id="SM00866">
    <property type="entry name" value="UTRA"/>
    <property type="match status" value="1"/>
</dbReference>
<dbReference type="SUPFAM" id="SSF64288">
    <property type="entry name" value="Chorismate lyase-like"/>
    <property type="match status" value="1"/>
</dbReference>
<dbReference type="Pfam" id="PF00392">
    <property type="entry name" value="GntR"/>
    <property type="match status" value="1"/>
</dbReference>
<dbReference type="SMART" id="SM00345">
    <property type="entry name" value="HTH_GNTR"/>
    <property type="match status" value="1"/>
</dbReference>